<evidence type="ECO:0000313" key="10">
    <source>
        <dbReference type="Proteomes" id="UP000516361"/>
    </source>
</evidence>
<dbReference type="RefSeq" id="WP_190613858.1">
    <property type="nucleotide sequence ID" value="NZ_AP018712.1"/>
</dbReference>
<keyword evidence="3 6" id="KW-0663">Pyridoxal phosphate</keyword>
<dbReference type="InterPro" id="IPR049315">
    <property type="entry name" value="GDC-P_N"/>
</dbReference>
<dbReference type="InterPro" id="IPR020581">
    <property type="entry name" value="GDC_P"/>
</dbReference>
<dbReference type="AlphaFoldDB" id="A0A7G1G7M2"/>
<comment type="catalytic activity">
    <reaction evidence="5 6">
        <text>N(6)-[(R)-lipoyl]-L-lysyl-[glycine-cleavage complex H protein] + glycine + H(+) = N(6)-[(R)-S(8)-aminomethyldihydrolipoyl]-L-lysyl-[glycine-cleavage complex H protein] + CO2</text>
        <dbReference type="Rhea" id="RHEA:24304"/>
        <dbReference type="Rhea" id="RHEA-COMP:10494"/>
        <dbReference type="Rhea" id="RHEA-COMP:10495"/>
        <dbReference type="ChEBI" id="CHEBI:15378"/>
        <dbReference type="ChEBI" id="CHEBI:16526"/>
        <dbReference type="ChEBI" id="CHEBI:57305"/>
        <dbReference type="ChEBI" id="CHEBI:83099"/>
        <dbReference type="ChEBI" id="CHEBI:83143"/>
        <dbReference type="EC" id="1.4.4.2"/>
    </reaction>
</comment>
<dbReference type="InterPro" id="IPR015424">
    <property type="entry name" value="PyrdxlP-dep_Trfase"/>
</dbReference>
<feature type="domain" description="Glycine cleavage system P-protein N-terminal" evidence="7">
    <location>
        <begin position="24"/>
        <end position="295"/>
    </location>
</feature>
<name>A0A7G1G7M2_9BACT</name>
<dbReference type="Pfam" id="PF21478">
    <property type="entry name" value="GcvP2_C"/>
    <property type="match status" value="1"/>
</dbReference>
<evidence type="ECO:0000259" key="7">
    <source>
        <dbReference type="Pfam" id="PF02347"/>
    </source>
</evidence>
<evidence type="ECO:0000259" key="8">
    <source>
        <dbReference type="Pfam" id="PF21478"/>
    </source>
</evidence>
<dbReference type="GO" id="GO:0004375">
    <property type="term" value="F:glycine dehydrogenase (decarboxylating) activity"/>
    <property type="evidence" value="ECO:0007669"/>
    <property type="project" value="UniProtKB-EC"/>
</dbReference>
<dbReference type="InParanoid" id="A0A7G1G7M2"/>
<gene>
    <name evidence="9" type="primary">gcvP'</name>
    <name evidence="6" type="synonym">gcvPB</name>
    <name evidence="9" type="ORF">OSSY52_15070</name>
</gene>
<dbReference type="KEGG" id="ocy:OSSY52_15070"/>
<dbReference type="EC" id="1.4.4.2" evidence="6"/>
<organism evidence="9 10">
    <name type="scientific">Tepiditoga spiralis</name>
    <dbReference type="NCBI Taxonomy" id="2108365"/>
    <lineage>
        <taxon>Bacteria</taxon>
        <taxon>Thermotogati</taxon>
        <taxon>Thermotogota</taxon>
        <taxon>Thermotogae</taxon>
        <taxon>Petrotogales</taxon>
        <taxon>Petrotogaceae</taxon>
        <taxon>Tepiditoga</taxon>
    </lineage>
</organism>
<evidence type="ECO:0000256" key="1">
    <source>
        <dbReference type="ARBA" id="ARBA00001933"/>
    </source>
</evidence>
<dbReference type="Gene3D" id="6.20.440.10">
    <property type="match status" value="1"/>
</dbReference>
<dbReference type="InterPro" id="IPR023012">
    <property type="entry name" value="GcvPB"/>
</dbReference>
<feature type="modified residue" description="N6-(pyridoxal phosphate)lysine" evidence="6">
    <location>
        <position position="264"/>
    </location>
</feature>
<dbReference type="HAMAP" id="MF_00713">
    <property type="entry name" value="GcvPB"/>
    <property type="match status" value="1"/>
</dbReference>
<dbReference type="Gene3D" id="3.40.640.10">
    <property type="entry name" value="Type I PLP-dependent aspartate aminotransferase-like (Major domain)"/>
    <property type="match status" value="1"/>
</dbReference>
<dbReference type="Pfam" id="PF02347">
    <property type="entry name" value="GDC-P"/>
    <property type="match status" value="1"/>
</dbReference>
<evidence type="ECO:0000256" key="6">
    <source>
        <dbReference type="HAMAP-Rule" id="MF_00713"/>
    </source>
</evidence>
<comment type="similarity">
    <text evidence="6">Belongs to the GcvP family. C-terminal subunit subfamily.</text>
</comment>
<dbReference type="GO" id="GO:0019464">
    <property type="term" value="P:glycine decarboxylation via glycine cleavage system"/>
    <property type="evidence" value="ECO:0007669"/>
    <property type="project" value="UniProtKB-UniRule"/>
</dbReference>
<comment type="subunit">
    <text evidence="6">The glycine cleavage system is composed of four proteins: P, T, L and H. In this organism, the P 'protein' is a heterodimer of two subunits.</text>
</comment>
<keyword evidence="4 6" id="KW-0560">Oxidoreductase</keyword>
<dbReference type="GO" id="GO:0030170">
    <property type="term" value="F:pyridoxal phosphate binding"/>
    <property type="evidence" value="ECO:0007669"/>
    <property type="project" value="TreeGrafter"/>
</dbReference>
<dbReference type="SUPFAM" id="SSF53383">
    <property type="entry name" value="PLP-dependent transferases"/>
    <property type="match status" value="1"/>
</dbReference>
<dbReference type="FunFam" id="3.40.640.10:FF:000034">
    <property type="entry name" value="Probable glycine dehydrogenase (decarboxylating) subunit 2"/>
    <property type="match status" value="1"/>
</dbReference>
<comment type="function">
    <text evidence="2 6">The glycine cleavage system catalyzes the degradation of glycine. The P protein binds the alpha-amino group of glycine through its pyridoxal phosphate cofactor; CO(2) is released and the remaining methylamine moiety is then transferred to the lipoamide cofactor of the H protein.</text>
</comment>
<proteinExistence type="inferred from homology"/>
<sequence length="475" mass="53460">MKLIFEKSTKGRKGFRLPRLDVPKQELPKNLLRQEKAELPEVFEMDVVRHFESLEKINHSIDRGFYPLGSCTMKYNPFINEEMASLSGFVNLHPYVEEKDAQGALELMYNLQKSLGEITGMDAVTLQPAAGAHGELTGMLIIRKYIEDKGLTHKTKVIVPDSAHGTNPASATMAGFKAVEVKSTDKGRVDIEEYKKLMDDDVAAIMLTNPNTVGLFESDILEIAKLAHEHGALLYYDGANLNAIMGMVRPGDMGFDVVHMNLHKTFSTPHGMGGPGSGPVGVKEYLKDYLPKPIVEKNENGLYELNYDIPKSIGRVRSLYGNFLVLVRAYTYISTMGSDGLKKSSEYAVLNANYMRVKLMNSMKMAYDEICKHEFVVEGTFLKEYGLKTTDFAKRMLDYGIHPSTIYFPLIVKEAMMFEPTETESKETLDEVIEVMLKIVDEAKNTPEKLHNAPFTTPVRRLDELKANKDIKVKY</sequence>
<reference evidence="9 10" key="1">
    <citation type="submission" date="2018-06" db="EMBL/GenBank/DDBJ databases">
        <title>Genome sequencing of Oceanotoga sp. sy52.</title>
        <authorList>
            <person name="Mori K."/>
        </authorList>
    </citation>
    <scope>NUCLEOTIDE SEQUENCE [LARGE SCALE GENOMIC DNA]</scope>
    <source>
        <strain evidence="10">sy52</strain>
    </source>
</reference>
<dbReference type="GO" id="GO:0016594">
    <property type="term" value="F:glycine binding"/>
    <property type="evidence" value="ECO:0007669"/>
    <property type="project" value="TreeGrafter"/>
</dbReference>
<comment type="cofactor">
    <cofactor evidence="1 6">
        <name>pyridoxal 5'-phosphate</name>
        <dbReference type="ChEBI" id="CHEBI:597326"/>
    </cofactor>
</comment>
<feature type="domain" description="Glycine dehydrogenase C-terminal" evidence="8">
    <location>
        <begin position="345"/>
        <end position="446"/>
    </location>
</feature>
<dbReference type="NCBIfam" id="NF003346">
    <property type="entry name" value="PRK04366.1"/>
    <property type="match status" value="1"/>
</dbReference>
<dbReference type="Proteomes" id="UP000516361">
    <property type="component" value="Chromosome"/>
</dbReference>
<dbReference type="GO" id="GO:0005960">
    <property type="term" value="C:glycine cleavage complex"/>
    <property type="evidence" value="ECO:0007669"/>
    <property type="project" value="TreeGrafter"/>
</dbReference>
<dbReference type="FunFam" id="3.90.1150.10:FF:000014">
    <property type="entry name" value="Probable glycine dehydrogenase (decarboxylating) subunit 2"/>
    <property type="match status" value="1"/>
</dbReference>
<dbReference type="InterPro" id="IPR015422">
    <property type="entry name" value="PyrdxlP-dep_Trfase_small"/>
</dbReference>
<evidence type="ECO:0000256" key="4">
    <source>
        <dbReference type="ARBA" id="ARBA00023002"/>
    </source>
</evidence>
<dbReference type="EMBL" id="AP018712">
    <property type="protein sequence ID" value="BBE31366.1"/>
    <property type="molecule type" value="Genomic_DNA"/>
</dbReference>
<dbReference type="InterPro" id="IPR049316">
    <property type="entry name" value="GDC-P_C"/>
</dbReference>
<evidence type="ECO:0000256" key="2">
    <source>
        <dbReference type="ARBA" id="ARBA00003788"/>
    </source>
</evidence>
<dbReference type="FunCoup" id="A0A7G1G7M2">
    <property type="interactions" value="70"/>
</dbReference>
<evidence type="ECO:0000256" key="5">
    <source>
        <dbReference type="ARBA" id="ARBA00049026"/>
    </source>
</evidence>
<dbReference type="GO" id="GO:0005829">
    <property type="term" value="C:cytosol"/>
    <property type="evidence" value="ECO:0007669"/>
    <property type="project" value="TreeGrafter"/>
</dbReference>
<protein>
    <recommendedName>
        <fullName evidence="6">Probable glycine dehydrogenase (decarboxylating) subunit 2</fullName>
        <ecNumber evidence="6">1.4.4.2</ecNumber>
    </recommendedName>
    <alternativeName>
        <fullName evidence="6">Glycine cleavage system P-protein subunit 2</fullName>
    </alternativeName>
    <alternativeName>
        <fullName evidence="6">Glycine decarboxylase subunit 2</fullName>
    </alternativeName>
    <alternativeName>
        <fullName evidence="6">Glycine dehydrogenase (aminomethyl-transferring) subunit 2</fullName>
    </alternativeName>
</protein>
<dbReference type="CDD" id="cd00613">
    <property type="entry name" value="GDC-P"/>
    <property type="match status" value="1"/>
</dbReference>
<dbReference type="Gene3D" id="3.90.1150.10">
    <property type="entry name" value="Aspartate Aminotransferase, domain 1"/>
    <property type="match status" value="1"/>
</dbReference>
<evidence type="ECO:0000256" key="3">
    <source>
        <dbReference type="ARBA" id="ARBA00022898"/>
    </source>
</evidence>
<dbReference type="InterPro" id="IPR015421">
    <property type="entry name" value="PyrdxlP-dep_Trfase_major"/>
</dbReference>
<dbReference type="PANTHER" id="PTHR11773">
    <property type="entry name" value="GLYCINE DEHYDROGENASE, DECARBOXYLATING"/>
    <property type="match status" value="1"/>
</dbReference>
<dbReference type="PANTHER" id="PTHR11773:SF1">
    <property type="entry name" value="GLYCINE DEHYDROGENASE (DECARBOXYLATING), MITOCHONDRIAL"/>
    <property type="match status" value="1"/>
</dbReference>
<evidence type="ECO:0000313" key="9">
    <source>
        <dbReference type="EMBL" id="BBE31366.1"/>
    </source>
</evidence>
<keyword evidence="10" id="KW-1185">Reference proteome</keyword>
<accession>A0A7G1G7M2</accession>